<proteinExistence type="predicted"/>
<organism evidence="6 7">
    <name type="scientific">Ralstonia insidiosa</name>
    <dbReference type="NCBI Taxonomy" id="190721"/>
    <lineage>
        <taxon>Bacteria</taxon>
        <taxon>Pseudomonadati</taxon>
        <taxon>Pseudomonadota</taxon>
        <taxon>Betaproteobacteria</taxon>
        <taxon>Burkholderiales</taxon>
        <taxon>Burkholderiaceae</taxon>
        <taxon>Ralstonia</taxon>
    </lineage>
</organism>
<dbReference type="Gene3D" id="1.20.1250.20">
    <property type="entry name" value="MFS general substrate transporter like domains"/>
    <property type="match status" value="1"/>
</dbReference>
<accession>A0A191ZWE3</accession>
<dbReference type="Pfam" id="PF07690">
    <property type="entry name" value="MFS_1"/>
    <property type="match status" value="1"/>
</dbReference>
<gene>
    <name evidence="6" type="ORF">A9Y76_07895</name>
</gene>
<dbReference type="GO" id="GO:0022857">
    <property type="term" value="F:transmembrane transporter activity"/>
    <property type="evidence" value="ECO:0007669"/>
    <property type="project" value="InterPro"/>
</dbReference>
<dbReference type="AlphaFoldDB" id="A0A191ZWE3"/>
<dbReference type="PANTHER" id="PTHR43124">
    <property type="entry name" value="PURINE EFFLUX PUMP PBUE"/>
    <property type="match status" value="1"/>
</dbReference>
<dbReference type="STRING" id="190721.ACS15_1716"/>
<dbReference type="Proteomes" id="UP000078572">
    <property type="component" value="Chromosome 1"/>
</dbReference>
<keyword evidence="4" id="KW-1133">Transmembrane helix</keyword>
<keyword evidence="3" id="KW-0812">Transmembrane</keyword>
<evidence type="ECO:0000256" key="4">
    <source>
        <dbReference type="ARBA" id="ARBA00022989"/>
    </source>
</evidence>
<sequence>MNPGISTAASIAAPREPAWGAVFAMALGVFGLVTAEFLPASLLTPMAESLGVTEGVAGQAVTATATVALVTSLLTAAATRTIDRRRVLLAFSVLLIVSNLAVAFATNLTTILIGRVVLGIALGGFWTMATATAMRLVPAAMVPRALSIIFSGVAVATIAAAPLGSYFGHLIGWRNVFLAAAGLGGIALVSQIATLPSMAPSGTTRLRTLIDVLRRPTVGIGMFATILVFTGHFAFFTYLRPFLEQVAGVGVNGLSAILLGYGVANFVGTSLAGRVLEHRLRPMLIGMPALMVVLGIALVALGRAPVPDAVLIALWGMAFGGVPVAWSTWVTRTVPDEAESAGGLIVAAVQLAIATGAAAGGVVFDANGAVGVFVGAAVVLAIAVATIVTGVPKRVETVPERSDAKLGSIG</sequence>
<dbReference type="InterPro" id="IPR011701">
    <property type="entry name" value="MFS"/>
</dbReference>
<evidence type="ECO:0000313" key="7">
    <source>
        <dbReference type="Proteomes" id="UP000078572"/>
    </source>
</evidence>
<evidence type="ECO:0000256" key="3">
    <source>
        <dbReference type="ARBA" id="ARBA00022692"/>
    </source>
</evidence>
<evidence type="ECO:0000256" key="5">
    <source>
        <dbReference type="ARBA" id="ARBA00023136"/>
    </source>
</evidence>
<dbReference type="InterPro" id="IPR050189">
    <property type="entry name" value="MFS_Efflux_Transporters"/>
</dbReference>
<dbReference type="InterPro" id="IPR036259">
    <property type="entry name" value="MFS_trans_sf"/>
</dbReference>
<dbReference type="EMBL" id="CP016022">
    <property type="protein sequence ID" value="ANJ72396.1"/>
    <property type="molecule type" value="Genomic_DNA"/>
</dbReference>
<reference evidence="7" key="1">
    <citation type="submission" date="2016-06" db="EMBL/GenBank/DDBJ databases">
        <authorList>
            <person name="Xu Y."/>
            <person name="Nagy A."/>
            <person name="Yan X."/>
            <person name="Kim S.W."/>
            <person name="Haley B."/>
            <person name="Liu N.T."/>
            <person name="Nou X."/>
        </authorList>
    </citation>
    <scope>NUCLEOTIDE SEQUENCE [LARGE SCALE GENOMIC DNA]</scope>
    <source>
        <strain evidence="7">ATCC 49129</strain>
    </source>
</reference>
<keyword evidence="5" id="KW-0472">Membrane</keyword>
<evidence type="ECO:0000256" key="2">
    <source>
        <dbReference type="ARBA" id="ARBA00022475"/>
    </source>
</evidence>
<evidence type="ECO:0000256" key="1">
    <source>
        <dbReference type="ARBA" id="ARBA00004651"/>
    </source>
</evidence>
<dbReference type="InterPro" id="IPR020846">
    <property type="entry name" value="MFS_dom"/>
</dbReference>
<keyword evidence="7" id="KW-1185">Reference proteome</keyword>
<dbReference type="SUPFAM" id="SSF103473">
    <property type="entry name" value="MFS general substrate transporter"/>
    <property type="match status" value="1"/>
</dbReference>
<dbReference type="GO" id="GO:0005886">
    <property type="term" value="C:plasma membrane"/>
    <property type="evidence" value="ECO:0007669"/>
    <property type="project" value="UniProtKB-SubCell"/>
</dbReference>
<dbReference type="OrthoDB" id="9812189at2"/>
<comment type="subcellular location">
    <subcellularLocation>
        <location evidence="1">Cell membrane</location>
        <topology evidence="1">Multi-pass membrane protein</topology>
    </subcellularLocation>
</comment>
<name>A0A191ZWE3_9RALS</name>
<keyword evidence="2" id="KW-1003">Cell membrane</keyword>
<protein>
    <submittedName>
        <fullName evidence="6">MFS transporter</fullName>
    </submittedName>
</protein>
<dbReference type="CDD" id="cd17324">
    <property type="entry name" value="MFS_NepI_like"/>
    <property type="match status" value="1"/>
</dbReference>
<dbReference type="PANTHER" id="PTHR43124:SF5">
    <property type="entry name" value="PURINE RIBONUCLEOSIDE EFFLUX PUMP NEPI"/>
    <property type="match status" value="1"/>
</dbReference>
<dbReference type="PROSITE" id="PS50850">
    <property type="entry name" value="MFS"/>
    <property type="match status" value="1"/>
</dbReference>
<dbReference type="RefSeq" id="WP_064803319.1">
    <property type="nucleotide sequence ID" value="NZ_CP016022.1"/>
</dbReference>
<evidence type="ECO:0000313" key="6">
    <source>
        <dbReference type="EMBL" id="ANJ72396.1"/>
    </source>
</evidence>
<dbReference type="GeneID" id="61525940"/>